<dbReference type="OrthoDB" id="6379228at2759"/>
<feature type="transmembrane region" description="Helical" evidence="12">
    <location>
        <begin position="753"/>
        <end position="777"/>
    </location>
</feature>
<feature type="domain" description="G-protein coupled receptors family 2 profile 2" evidence="14">
    <location>
        <begin position="562"/>
        <end position="806"/>
    </location>
</feature>
<feature type="region of interest" description="Disordered" evidence="11">
    <location>
        <begin position="44"/>
        <end position="191"/>
    </location>
</feature>
<evidence type="ECO:0000256" key="10">
    <source>
        <dbReference type="ARBA" id="ARBA00023224"/>
    </source>
</evidence>
<comment type="subcellular location">
    <subcellularLocation>
        <location evidence="1">Cell membrane</location>
        <topology evidence="1">Multi-pass membrane protein</topology>
    </subcellularLocation>
</comment>
<evidence type="ECO:0000256" key="11">
    <source>
        <dbReference type="SAM" id="MobiDB-lite"/>
    </source>
</evidence>
<sequence length="1135" mass="123930">MQAIVLSSSSKEEQLSRLASVCSSNAFRRGKRSLVQPLLKVRDSASGTTCDRGGSREMLSLESDDDTPTTKAPPPFPGPPPPWMTHDDNDSSSDPVVPPPPPPVQMESQKTSTKEMETTTSLTPTTTTTPTPPPPPPPPPPTKAAQETRIPKSENGAAEDQIWDDIPSPPEVPRSPEGPTGPAAVPAPSGDVCAPRVTRGLYWNWTRSGEVFLQPCPGGSSGFAQWRCIGKDWVPFGPDLSTCKSLWLNSLETRLVSGESVVSIASDLSQVTSTKALYGGDVWATARLLENLAESIWAGSDDIQVTEVLKSILKVTSQLLGDLQRTSWQDLASPLRRQTATKLLTALEENAFLLANTFSDERKMIMAETNILMSVESVRFRHDMLFPNEYDLQFWQQFPGASLYLPLDRLTHEDVLGQLVFFYFDTLHEILDINDDAISAQSSGSSRPSAELSPTFINSKIISASLGPSRHIELSSPVRILFHHLVEANISHCVVWDFVLSWWSVEGCHVVFTNASMTECECNHLTHFAVTSQRGPPVKTTPSVSNPADEHKDVLPTAPTDQHILIYVGVVFACLGILAGLVFFYRHRNVIDSHQSFTLRNLFLCIFVAEIIFLVIVLQSPSEKDQTSSPSVLCSILAGCLHFFLLSIVLWMLVLSFQVYHSVKSLTFNCGSRLKMHVLICYGIPALIVAVSCSVQPSSFGSAQQCWLHPFSFLMFSFVAPALVGIVAAVGLIGVTLYAILTEEDEKMAAPRSSLHLSILLLALLLTVWTLALTYFYETTHVIGTLLFLAQIGLAIVAGITPCLCRGQLKRLTIFSCLTAEAEKPPMVPTTLYASHRGTLHVIPNGLDGRPVIALQDNNVNPGAFGTTPHNGFMCHTLRTGGGGPHHCMHAQQAVAPRITVNRLENVLNVGGNGSAQSSPFHQSNGTTTTNYDVMVDGEYSIKSLSHDSGHGSSEMEDSPRMMAVRCSGQPRTLAHHHYPVSLHYHSRRAGAVSPWGHMYTEIPHSNRSAPQSQEPVYVEIEGEHLAAGGHPFSFNPAHSMGQPTDLQIPSDLSDEEMQRRGGDHRPLLRPTPPASASAPIPSHHRLYEEKLNEKNRLHSHLPSNVAASPRQHHRSGTNCNPSDSDSGMVVVSQI</sequence>
<dbReference type="InterPro" id="IPR017981">
    <property type="entry name" value="GPCR_2-like_7TM"/>
</dbReference>
<feature type="compositionally biased region" description="Low complexity" evidence="11">
    <location>
        <begin position="118"/>
        <end position="129"/>
    </location>
</feature>
<evidence type="ECO:0000313" key="15">
    <source>
        <dbReference type="EMBL" id="CAD7230396.1"/>
    </source>
</evidence>
<evidence type="ECO:0008006" key="16">
    <source>
        <dbReference type="Google" id="ProtNLM"/>
    </source>
</evidence>
<feature type="transmembrane region" description="Helical" evidence="12">
    <location>
        <begin position="564"/>
        <end position="585"/>
    </location>
</feature>
<evidence type="ECO:0000259" key="14">
    <source>
        <dbReference type="PROSITE" id="PS50261"/>
    </source>
</evidence>
<feature type="transmembrane region" description="Helical" evidence="12">
    <location>
        <begin position="676"/>
        <end position="698"/>
    </location>
</feature>
<dbReference type="AlphaFoldDB" id="A0A7R8WKN3"/>
<keyword evidence="4" id="KW-0732">Signal</keyword>
<keyword evidence="5 12" id="KW-1133">Transmembrane helix</keyword>
<dbReference type="PANTHER" id="PTHR12011">
    <property type="entry name" value="ADHESION G-PROTEIN COUPLED RECEPTOR"/>
    <property type="match status" value="1"/>
</dbReference>
<evidence type="ECO:0000256" key="1">
    <source>
        <dbReference type="ARBA" id="ARBA00004651"/>
    </source>
</evidence>
<evidence type="ECO:0000256" key="12">
    <source>
        <dbReference type="SAM" id="Phobius"/>
    </source>
</evidence>
<evidence type="ECO:0000256" key="7">
    <source>
        <dbReference type="ARBA" id="ARBA00023136"/>
    </source>
</evidence>
<proteinExistence type="predicted"/>
<dbReference type="Pfam" id="PF01825">
    <property type="entry name" value="GPS"/>
    <property type="match status" value="1"/>
</dbReference>
<protein>
    <recommendedName>
        <fullName evidence="16">Latrophilin Cirl</fullName>
    </recommendedName>
</protein>
<dbReference type="Gene3D" id="4.10.1240.10">
    <property type="entry name" value="GPCR, family 2, extracellular hormone receptor domain"/>
    <property type="match status" value="1"/>
</dbReference>
<evidence type="ECO:0000256" key="6">
    <source>
        <dbReference type="ARBA" id="ARBA00023040"/>
    </source>
</evidence>
<feature type="transmembrane region" description="Helical" evidence="12">
    <location>
        <begin position="630"/>
        <end position="655"/>
    </location>
</feature>
<feature type="compositionally biased region" description="Polar residues" evidence="11">
    <location>
        <begin position="1117"/>
        <end position="1126"/>
    </location>
</feature>
<keyword evidence="9" id="KW-0675">Receptor</keyword>
<feature type="region of interest" description="Disordered" evidence="11">
    <location>
        <begin position="1028"/>
        <end position="1083"/>
    </location>
</feature>
<organism evidence="15">
    <name type="scientific">Cyprideis torosa</name>
    <dbReference type="NCBI Taxonomy" id="163714"/>
    <lineage>
        <taxon>Eukaryota</taxon>
        <taxon>Metazoa</taxon>
        <taxon>Ecdysozoa</taxon>
        <taxon>Arthropoda</taxon>
        <taxon>Crustacea</taxon>
        <taxon>Oligostraca</taxon>
        <taxon>Ostracoda</taxon>
        <taxon>Podocopa</taxon>
        <taxon>Podocopida</taxon>
        <taxon>Cytherocopina</taxon>
        <taxon>Cytheroidea</taxon>
        <taxon>Cytherideidae</taxon>
        <taxon>Cyprideis</taxon>
    </lineage>
</organism>
<dbReference type="Pfam" id="PF00002">
    <property type="entry name" value="7tm_2"/>
    <property type="match status" value="1"/>
</dbReference>
<feature type="transmembrane region" description="Helical" evidence="12">
    <location>
        <begin position="783"/>
        <end position="805"/>
    </location>
</feature>
<dbReference type="EMBL" id="OB662654">
    <property type="protein sequence ID" value="CAD7230396.1"/>
    <property type="molecule type" value="Genomic_DNA"/>
</dbReference>
<dbReference type="InterPro" id="IPR001879">
    <property type="entry name" value="GPCR_2_extracellular_dom"/>
</dbReference>
<dbReference type="PROSITE" id="PS50261">
    <property type="entry name" value="G_PROTEIN_RECEP_F2_4"/>
    <property type="match status" value="1"/>
</dbReference>
<name>A0A7R8WKN3_9CRUS</name>
<dbReference type="SMART" id="SM00303">
    <property type="entry name" value="GPS"/>
    <property type="match status" value="1"/>
</dbReference>
<dbReference type="InterPro" id="IPR000203">
    <property type="entry name" value="GPS"/>
</dbReference>
<keyword evidence="7 12" id="KW-0472">Membrane</keyword>
<dbReference type="PANTHER" id="PTHR12011:SF347">
    <property type="entry name" value="FI21270P1-RELATED"/>
    <property type="match status" value="1"/>
</dbReference>
<feature type="compositionally biased region" description="Pro residues" evidence="11">
    <location>
        <begin position="130"/>
        <end position="142"/>
    </location>
</feature>
<keyword evidence="3 12" id="KW-0812">Transmembrane</keyword>
<dbReference type="InterPro" id="IPR057244">
    <property type="entry name" value="GAIN_B"/>
</dbReference>
<keyword evidence="10" id="KW-0807">Transducer</keyword>
<dbReference type="Pfam" id="PF16489">
    <property type="entry name" value="GAIN"/>
    <property type="match status" value="1"/>
</dbReference>
<keyword evidence="8" id="KW-1015">Disulfide bond</keyword>
<dbReference type="InterPro" id="IPR046338">
    <property type="entry name" value="GAIN_dom_sf"/>
</dbReference>
<evidence type="ECO:0000259" key="13">
    <source>
        <dbReference type="PROSITE" id="PS50221"/>
    </source>
</evidence>
<dbReference type="Gene3D" id="2.60.220.50">
    <property type="match status" value="1"/>
</dbReference>
<dbReference type="InterPro" id="IPR000832">
    <property type="entry name" value="GPCR_2_secretin-like"/>
</dbReference>
<dbReference type="InterPro" id="IPR036445">
    <property type="entry name" value="GPCR_2_extracell_dom_sf"/>
</dbReference>
<dbReference type="GO" id="GO:0007166">
    <property type="term" value="P:cell surface receptor signaling pathway"/>
    <property type="evidence" value="ECO:0007669"/>
    <property type="project" value="InterPro"/>
</dbReference>
<dbReference type="InterPro" id="IPR032471">
    <property type="entry name" value="AGRL2-4_GAIN_subdom_A"/>
</dbReference>
<reference evidence="15" key="1">
    <citation type="submission" date="2020-11" db="EMBL/GenBank/DDBJ databases">
        <authorList>
            <person name="Tran Van P."/>
        </authorList>
    </citation>
    <scope>NUCLEOTIDE SEQUENCE</scope>
</reference>
<evidence type="ECO:0000256" key="2">
    <source>
        <dbReference type="ARBA" id="ARBA00022475"/>
    </source>
</evidence>
<feature type="region of interest" description="Disordered" evidence="11">
    <location>
        <begin position="1105"/>
        <end position="1135"/>
    </location>
</feature>
<feature type="transmembrane region" description="Helical" evidence="12">
    <location>
        <begin position="718"/>
        <end position="741"/>
    </location>
</feature>
<gene>
    <name evidence="15" type="ORF">CTOB1V02_LOCUS8254</name>
</gene>
<dbReference type="Gene3D" id="1.20.1070.10">
    <property type="entry name" value="Rhodopsin 7-helix transmembrane proteins"/>
    <property type="match status" value="1"/>
</dbReference>
<evidence type="ECO:0000256" key="4">
    <source>
        <dbReference type="ARBA" id="ARBA00022729"/>
    </source>
</evidence>
<dbReference type="GO" id="GO:0005886">
    <property type="term" value="C:plasma membrane"/>
    <property type="evidence" value="ECO:0007669"/>
    <property type="project" value="UniProtKB-SubCell"/>
</dbReference>
<keyword evidence="6" id="KW-0297">G-protein coupled receptor</keyword>
<feature type="compositionally biased region" description="Pro residues" evidence="11">
    <location>
        <begin position="71"/>
        <end position="83"/>
    </location>
</feature>
<evidence type="ECO:0000256" key="3">
    <source>
        <dbReference type="ARBA" id="ARBA00022692"/>
    </source>
</evidence>
<keyword evidence="2" id="KW-1003">Cell membrane</keyword>
<feature type="compositionally biased region" description="Basic and acidic residues" evidence="11">
    <location>
        <begin position="1057"/>
        <end position="1067"/>
    </location>
</feature>
<evidence type="ECO:0000256" key="9">
    <source>
        <dbReference type="ARBA" id="ARBA00023170"/>
    </source>
</evidence>
<dbReference type="Gene3D" id="1.25.40.610">
    <property type="match status" value="1"/>
</dbReference>
<evidence type="ECO:0000256" key="8">
    <source>
        <dbReference type="ARBA" id="ARBA00023157"/>
    </source>
</evidence>
<evidence type="ECO:0000256" key="5">
    <source>
        <dbReference type="ARBA" id="ARBA00022989"/>
    </source>
</evidence>
<accession>A0A7R8WKN3</accession>
<dbReference type="SMART" id="SM00008">
    <property type="entry name" value="HormR"/>
    <property type="match status" value="1"/>
</dbReference>
<feature type="domain" description="GAIN-B" evidence="13">
    <location>
        <begin position="361"/>
        <end position="538"/>
    </location>
</feature>
<dbReference type="GO" id="GO:0004930">
    <property type="term" value="F:G protein-coupled receptor activity"/>
    <property type="evidence" value="ECO:0007669"/>
    <property type="project" value="UniProtKB-KW"/>
</dbReference>
<feature type="transmembrane region" description="Helical" evidence="12">
    <location>
        <begin position="597"/>
        <end position="618"/>
    </location>
</feature>
<dbReference type="PROSITE" id="PS50221">
    <property type="entry name" value="GAIN_B"/>
    <property type="match status" value="1"/>
</dbReference>